<feature type="region of interest" description="Disordered" evidence="1">
    <location>
        <begin position="21"/>
        <end position="54"/>
    </location>
</feature>
<evidence type="ECO:0000313" key="5">
    <source>
        <dbReference type="Proteomes" id="UP001516023"/>
    </source>
</evidence>
<evidence type="ECO:0000313" key="4">
    <source>
        <dbReference type="EMBL" id="KAL3793969.1"/>
    </source>
</evidence>
<feature type="transmembrane region" description="Helical" evidence="2">
    <location>
        <begin position="548"/>
        <end position="574"/>
    </location>
</feature>
<sequence>MTRNSSFLVVGALLTATHSFAPPRRTLRRPSPTPSLCSHRQLPGDSNDNNGNRKPAWLENAEYWAEREALEKLNANSRRGSSPRNKTPAPGIGDEIGGQRLDRNAWSEGGNTFAHLYNPKSTDQFKLPFEEQADIVARMQSQQAPPLPQPRRDVTPQGGVPEWFGSNTRTSDNGLPPVNGRNPNGKQLQGTNNYNTMINPYGEGTHRHSFQTTTTDDFRKPYGMPDSIDRPQLPPSSKRKLFKAPFQTSSTDDFKRSSDVASGPGAPQQPIYANFMQSSNNSNNNSNQRNAAWQNSVGQDAYESTQLPTMRPLGGEVSQQATYKTNPSQSSAILTGFDGHERDVVQTKSSRAMLLHKIKWPLFKDPPGDSPEFPLLHTRVGVIVLATLSTRYLHLCNGFSPVLASSAMTFLISTCIDPRLGQAALCGSLAGMSGGHIVPNLSVALALGALTSLCYEILIHMSNLFAGIGGRLGATAFLATGIVAKYRHVGSVGRKLRRGMWKAGVGPSSILVSMILCHVVGAVATILLRESSDDSGAADPVRASSVVGMLGSLFIRDSTSLLAFYGGSFVGMSLPSRLMDGNPHHNSRTWKPQTATSLVTSFALAAAVAGLIHATTIHHGYCNAGWGGKVGLCAFAGCWMYRGFGNMLRLVKERT</sequence>
<dbReference type="Proteomes" id="UP001516023">
    <property type="component" value="Unassembled WGS sequence"/>
</dbReference>
<proteinExistence type="predicted"/>
<feature type="region of interest" description="Disordered" evidence="1">
    <location>
        <begin position="74"/>
        <end position="106"/>
    </location>
</feature>
<feature type="signal peptide" evidence="3">
    <location>
        <begin position="1"/>
        <end position="19"/>
    </location>
</feature>
<feature type="transmembrane region" description="Helical" evidence="2">
    <location>
        <begin position="595"/>
        <end position="614"/>
    </location>
</feature>
<evidence type="ECO:0000256" key="1">
    <source>
        <dbReference type="SAM" id="MobiDB-lite"/>
    </source>
</evidence>
<reference evidence="4 5" key="1">
    <citation type="journal article" date="2020" name="G3 (Bethesda)">
        <title>Improved Reference Genome for Cyclotella cryptica CCMP332, a Model for Cell Wall Morphogenesis, Salinity Adaptation, and Lipid Production in Diatoms (Bacillariophyta).</title>
        <authorList>
            <person name="Roberts W.R."/>
            <person name="Downey K.M."/>
            <person name="Ruck E.C."/>
            <person name="Traller J.C."/>
            <person name="Alverson A.J."/>
        </authorList>
    </citation>
    <scope>NUCLEOTIDE SEQUENCE [LARGE SCALE GENOMIC DNA]</scope>
    <source>
        <strain evidence="4 5">CCMP332</strain>
    </source>
</reference>
<dbReference type="EMBL" id="JABMIG020000085">
    <property type="protein sequence ID" value="KAL3793969.1"/>
    <property type="molecule type" value="Genomic_DNA"/>
</dbReference>
<protein>
    <submittedName>
        <fullName evidence="4">Uncharacterized protein</fullName>
    </submittedName>
</protein>
<evidence type="ECO:0000256" key="2">
    <source>
        <dbReference type="SAM" id="Phobius"/>
    </source>
</evidence>
<feature type="transmembrane region" description="Helical" evidence="2">
    <location>
        <begin position="464"/>
        <end position="484"/>
    </location>
</feature>
<feature type="chain" id="PRO_5044775745" evidence="3">
    <location>
        <begin position="20"/>
        <end position="655"/>
    </location>
</feature>
<feature type="transmembrane region" description="Helical" evidence="2">
    <location>
        <begin position="626"/>
        <end position="644"/>
    </location>
</feature>
<accession>A0ABD3Q211</accession>
<feature type="compositionally biased region" description="Polar residues" evidence="1">
    <location>
        <begin position="74"/>
        <end position="85"/>
    </location>
</feature>
<evidence type="ECO:0000256" key="3">
    <source>
        <dbReference type="SAM" id="SignalP"/>
    </source>
</evidence>
<keyword evidence="2" id="KW-0812">Transmembrane</keyword>
<comment type="caution">
    <text evidence="4">The sequence shown here is derived from an EMBL/GenBank/DDBJ whole genome shotgun (WGS) entry which is preliminary data.</text>
</comment>
<keyword evidence="2" id="KW-1133">Transmembrane helix</keyword>
<keyword evidence="2" id="KW-0472">Membrane</keyword>
<keyword evidence="5" id="KW-1185">Reference proteome</keyword>
<keyword evidence="3" id="KW-0732">Signal</keyword>
<organism evidence="4 5">
    <name type="scientific">Cyclotella cryptica</name>
    <dbReference type="NCBI Taxonomy" id="29204"/>
    <lineage>
        <taxon>Eukaryota</taxon>
        <taxon>Sar</taxon>
        <taxon>Stramenopiles</taxon>
        <taxon>Ochrophyta</taxon>
        <taxon>Bacillariophyta</taxon>
        <taxon>Coscinodiscophyceae</taxon>
        <taxon>Thalassiosirophycidae</taxon>
        <taxon>Stephanodiscales</taxon>
        <taxon>Stephanodiscaceae</taxon>
        <taxon>Cyclotella</taxon>
    </lineage>
</organism>
<feature type="compositionally biased region" description="Low complexity" evidence="1">
    <location>
        <begin position="273"/>
        <end position="290"/>
    </location>
</feature>
<name>A0ABD3Q211_9STRA</name>
<gene>
    <name evidence="4" type="ORF">HJC23_009452</name>
</gene>
<dbReference type="AlphaFoldDB" id="A0ABD3Q211"/>
<feature type="region of interest" description="Disordered" evidence="1">
    <location>
        <begin position="140"/>
        <end position="290"/>
    </location>
</feature>
<feature type="compositionally biased region" description="Polar residues" evidence="1">
    <location>
        <begin position="181"/>
        <end position="198"/>
    </location>
</feature>
<feature type="transmembrane region" description="Helical" evidence="2">
    <location>
        <begin position="505"/>
        <end position="528"/>
    </location>
</feature>